<feature type="region of interest" description="Disordered" evidence="1">
    <location>
        <begin position="561"/>
        <end position="598"/>
    </location>
</feature>
<sequence length="790" mass="91438">MKPQPQIKFNAMSVYNNKKSRFLFTLLNSSQKDCIVCQNGSLQSLQHPVITATLSKKYMTSREYYDAKIVNDIIYNEPTRLVSIFKDYLIYDDVSEFLKRSYTFAEAKVRLPKIYEFYEKYSKVFPNYVILPENKYMFKNIERKQRLIDDKQKIIMDKQQKSKEKKKSNINNQLVKKNDSFKKNQLFNTKFIESVLNNHNPSVMDVLDPNDLQNSRSLINEYKNLTKNQAFQNKPLHVKNIGEVQLDRLVQQFISKDSEIQNTMLNESFITVNFSHFQKEIELNNQNQANLQDINLDQILAQTSQDQEKKQQQQTKTNQQLVQQKHIINNQNHQLTLQAKLNQKYRMMNAKTTQELINKIQKSKEQVQTKSPHSINKKIDSDNPLIVKTQEIIQTYGQQKTFERAPSKQDILTQGLMTNRIIDKQPFDYIGIVTNMNQQQKNKNVENVPVYSNIVGQQQKPANNLIGSDNRLFSPVYASQNTAKTNEVTTPRSFLKQKISLIQDQKLIQSQAPQSHRVHQSEGLTSNIQLIGSSSHRGLPQNNLGLNTLGENIFNLKQAQSTREMNKNTKQAHQNAVKTTNKRSSSTNQHYPQQIQSSQSQQQLILPYAQQQQATFLKQNILNREKSQSNVNELIDQQRLLNQQLYYASNFKSSANENIYSNTNANTLTQPLIFQQSGNFTSRVAAQGGNQKIQQFNYQQFYPEYNPDNNAGKKKYEGKSSDRQQQYYSGRNENLGSLSNNLNQLLSPSQKSLTQSKQLLAQQQQAAQQINSARGIPIHIQKNIIIKKQK</sequence>
<dbReference type="OrthoDB" id="292259at2759"/>
<dbReference type="Proteomes" id="UP000039865">
    <property type="component" value="Unassembled WGS sequence"/>
</dbReference>
<protein>
    <submittedName>
        <fullName evidence="2">Uncharacterized protein</fullName>
    </submittedName>
</protein>
<name>A0A078B3I2_STYLE</name>
<proteinExistence type="predicted"/>
<evidence type="ECO:0000313" key="2">
    <source>
        <dbReference type="EMBL" id="CDW89090.1"/>
    </source>
</evidence>
<feature type="compositionally biased region" description="Polar residues" evidence="1">
    <location>
        <begin position="561"/>
        <end position="592"/>
    </location>
</feature>
<accession>A0A078B3I2</accession>
<evidence type="ECO:0000256" key="1">
    <source>
        <dbReference type="SAM" id="MobiDB-lite"/>
    </source>
</evidence>
<reference evidence="2 3" key="1">
    <citation type="submission" date="2014-06" db="EMBL/GenBank/DDBJ databases">
        <authorList>
            <person name="Swart Estienne"/>
        </authorList>
    </citation>
    <scope>NUCLEOTIDE SEQUENCE [LARGE SCALE GENOMIC DNA]</scope>
    <source>
        <strain evidence="2 3">130c</strain>
    </source>
</reference>
<dbReference type="EMBL" id="CCKQ01017220">
    <property type="protein sequence ID" value="CDW89090.1"/>
    <property type="molecule type" value="Genomic_DNA"/>
</dbReference>
<dbReference type="AlphaFoldDB" id="A0A078B3I2"/>
<dbReference type="InParanoid" id="A0A078B3I2"/>
<gene>
    <name evidence="2" type="primary">Contig12623.g632</name>
    <name evidence="2" type="ORF">STYLEM_18219</name>
</gene>
<organism evidence="2 3">
    <name type="scientific">Stylonychia lemnae</name>
    <name type="common">Ciliate</name>
    <dbReference type="NCBI Taxonomy" id="5949"/>
    <lineage>
        <taxon>Eukaryota</taxon>
        <taxon>Sar</taxon>
        <taxon>Alveolata</taxon>
        <taxon>Ciliophora</taxon>
        <taxon>Intramacronucleata</taxon>
        <taxon>Spirotrichea</taxon>
        <taxon>Stichotrichia</taxon>
        <taxon>Sporadotrichida</taxon>
        <taxon>Oxytrichidae</taxon>
        <taxon>Stylonychinae</taxon>
        <taxon>Stylonychia</taxon>
    </lineage>
</organism>
<evidence type="ECO:0000313" key="3">
    <source>
        <dbReference type="Proteomes" id="UP000039865"/>
    </source>
</evidence>
<keyword evidence="3" id="KW-1185">Reference proteome</keyword>